<dbReference type="OrthoDB" id="711499at2"/>
<protein>
    <submittedName>
        <fullName evidence="1">Uncharacterized protein</fullName>
    </submittedName>
</protein>
<proteinExistence type="predicted"/>
<organism evidence="1 2">
    <name type="scientific">Solitalea longa</name>
    <dbReference type="NCBI Taxonomy" id="2079460"/>
    <lineage>
        <taxon>Bacteria</taxon>
        <taxon>Pseudomonadati</taxon>
        <taxon>Bacteroidota</taxon>
        <taxon>Sphingobacteriia</taxon>
        <taxon>Sphingobacteriales</taxon>
        <taxon>Sphingobacteriaceae</taxon>
        <taxon>Solitalea</taxon>
    </lineage>
</organism>
<reference evidence="1 2" key="1">
    <citation type="submission" date="2018-01" db="EMBL/GenBank/DDBJ databases">
        <authorList>
            <person name="Gaut B.S."/>
            <person name="Morton B.R."/>
            <person name="Clegg M.T."/>
            <person name="Duvall M.R."/>
        </authorList>
    </citation>
    <scope>NUCLEOTIDE SEQUENCE [LARGE SCALE GENOMIC DNA]</scope>
    <source>
        <strain evidence="1 2">HR-AV</strain>
    </source>
</reference>
<gene>
    <name evidence="1" type="ORF">C3K47_10935</name>
</gene>
<evidence type="ECO:0000313" key="1">
    <source>
        <dbReference type="EMBL" id="POY36262.1"/>
    </source>
</evidence>
<dbReference type="AlphaFoldDB" id="A0A2S5A1X6"/>
<keyword evidence="2" id="KW-1185">Reference proteome</keyword>
<name>A0A2S5A1X6_9SPHI</name>
<sequence>MKTKRLCIYPKDVSMLTGKSERQAIRLLNKIRELLNKQKHQAVTIEEFAKYLGLDDENVRKNIFILFILVQHLLLRQSA</sequence>
<dbReference type="RefSeq" id="WP_103789180.1">
    <property type="nucleotide sequence ID" value="NZ_PQVF01000007.1"/>
</dbReference>
<dbReference type="Proteomes" id="UP000236893">
    <property type="component" value="Unassembled WGS sequence"/>
</dbReference>
<comment type="caution">
    <text evidence="1">The sequence shown here is derived from an EMBL/GenBank/DDBJ whole genome shotgun (WGS) entry which is preliminary data.</text>
</comment>
<dbReference type="EMBL" id="PQVF01000007">
    <property type="protein sequence ID" value="POY36262.1"/>
    <property type="molecule type" value="Genomic_DNA"/>
</dbReference>
<accession>A0A2S5A1X6</accession>
<evidence type="ECO:0000313" key="2">
    <source>
        <dbReference type="Proteomes" id="UP000236893"/>
    </source>
</evidence>